<keyword evidence="4" id="KW-0732">Signal</keyword>
<keyword evidence="7" id="KW-1185">Reference proteome</keyword>
<organism evidence="6 7">
    <name type="scientific">Helobdella robusta</name>
    <name type="common">Californian leech</name>
    <dbReference type="NCBI Taxonomy" id="6412"/>
    <lineage>
        <taxon>Eukaryota</taxon>
        <taxon>Metazoa</taxon>
        <taxon>Spiralia</taxon>
        <taxon>Lophotrochozoa</taxon>
        <taxon>Annelida</taxon>
        <taxon>Clitellata</taxon>
        <taxon>Hirudinea</taxon>
        <taxon>Rhynchobdellida</taxon>
        <taxon>Glossiphoniidae</taxon>
        <taxon>Helobdella</taxon>
    </lineage>
</organism>
<comment type="similarity">
    <text evidence="1">Belongs to the protease inhibitor I13 (potato type I serine protease inhibitor) family.</text>
</comment>
<feature type="signal peptide" evidence="4">
    <location>
        <begin position="1"/>
        <end position="16"/>
    </location>
</feature>
<dbReference type="Proteomes" id="UP000015101">
    <property type="component" value="Unassembled WGS sequence"/>
</dbReference>
<protein>
    <submittedName>
        <fullName evidence="5 6">Uncharacterized protein</fullName>
    </submittedName>
</protein>
<dbReference type="EMBL" id="KB096742">
    <property type="protein sequence ID" value="ESO01815.1"/>
    <property type="molecule type" value="Genomic_DNA"/>
</dbReference>
<dbReference type="GO" id="GO:0009611">
    <property type="term" value="P:response to wounding"/>
    <property type="evidence" value="ECO:0007669"/>
    <property type="project" value="InterPro"/>
</dbReference>
<feature type="chain" id="PRO_5010979981" evidence="4">
    <location>
        <begin position="17"/>
        <end position="346"/>
    </location>
</feature>
<dbReference type="HOGENOM" id="CLU_802348_0_0_1"/>
<reference evidence="7" key="1">
    <citation type="submission" date="2012-12" db="EMBL/GenBank/DDBJ databases">
        <authorList>
            <person name="Hellsten U."/>
            <person name="Grimwood J."/>
            <person name="Chapman J.A."/>
            <person name="Shapiro H."/>
            <person name="Aerts A."/>
            <person name="Otillar R.P."/>
            <person name="Terry A.Y."/>
            <person name="Boore J.L."/>
            <person name="Simakov O."/>
            <person name="Marletaz F."/>
            <person name="Cho S.-J."/>
            <person name="Edsinger-Gonzales E."/>
            <person name="Havlak P."/>
            <person name="Kuo D.-H."/>
            <person name="Larsson T."/>
            <person name="Lv J."/>
            <person name="Arendt D."/>
            <person name="Savage R."/>
            <person name="Osoegawa K."/>
            <person name="de Jong P."/>
            <person name="Lindberg D.R."/>
            <person name="Seaver E.C."/>
            <person name="Weisblat D.A."/>
            <person name="Putnam N.H."/>
            <person name="Grigoriev I.V."/>
            <person name="Rokhsar D.S."/>
        </authorList>
    </citation>
    <scope>NUCLEOTIDE SEQUENCE</scope>
</reference>
<dbReference type="InParanoid" id="T1EQY6"/>
<evidence type="ECO:0000256" key="3">
    <source>
        <dbReference type="ARBA" id="ARBA00022900"/>
    </source>
</evidence>
<proteinExistence type="inferred from homology"/>
<gene>
    <name evidence="6" type="primary">20198986</name>
    <name evidence="5" type="ORF">HELRODRAFT_160984</name>
</gene>
<dbReference type="RefSeq" id="XP_009019223.1">
    <property type="nucleotide sequence ID" value="XM_009020975.1"/>
</dbReference>
<keyword evidence="2" id="KW-0646">Protease inhibitor</keyword>
<dbReference type="Gene3D" id="3.30.10.10">
    <property type="entry name" value="Trypsin Inhibitor V, subunit A"/>
    <property type="match status" value="1"/>
</dbReference>
<dbReference type="InterPro" id="IPR036354">
    <property type="entry name" value="Prot_inh_pot1_sf"/>
</dbReference>
<dbReference type="SUPFAM" id="SSF54654">
    <property type="entry name" value="CI-2 family of serine protease inhibitors"/>
    <property type="match status" value="1"/>
</dbReference>
<evidence type="ECO:0000256" key="4">
    <source>
        <dbReference type="SAM" id="SignalP"/>
    </source>
</evidence>
<dbReference type="KEGG" id="hro:HELRODRAFT_160984"/>
<dbReference type="GO" id="GO:0004867">
    <property type="term" value="F:serine-type endopeptidase inhibitor activity"/>
    <property type="evidence" value="ECO:0007669"/>
    <property type="project" value="UniProtKB-KW"/>
</dbReference>
<evidence type="ECO:0000313" key="6">
    <source>
        <dbReference type="EnsemblMetazoa" id="HelroP160984"/>
    </source>
</evidence>
<evidence type="ECO:0000256" key="1">
    <source>
        <dbReference type="ARBA" id="ARBA00008210"/>
    </source>
</evidence>
<evidence type="ECO:0000313" key="7">
    <source>
        <dbReference type="Proteomes" id="UP000015101"/>
    </source>
</evidence>
<dbReference type="EMBL" id="AMQM01000727">
    <property type="status" value="NOT_ANNOTATED_CDS"/>
    <property type="molecule type" value="Genomic_DNA"/>
</dbReference>
<keyword evidence="3" id="KW-0722">Serine protease inhibitor</keyword>
<dbReference type="CTD" id="20198986"/>
<dbReference type="AlphaFoldDB" id="T1EQY6"/>
<dbReference type="GeneID" id="20198986"/>
<evidence type="ECO:0000256" key="2">
    <source>
        <dbReference type="ARBA" id="ARBA00022690"/>
    </source>
</evidence>
<name>T1EQY6_HELRO</name>
<dbReference type="InterPro" id="IPR000864">
    <property type="entry name" value="Prot_inh_pot1"/>
</dbReference>
<accession>T1EQY6</accession>
<evidence type="ECO:0000313" key="5">
    <source>
        <dbReference type="EMBL" id="ESO01815.1"/>
    </source>
</evidence>
<reference evidence="5 7" key="2">
    <citation type="journal article" date="2013" name="Nature">
        <title>Insights into bilaterian evolution from three spiralian genomes.</title>
        <authorList>
            <person name="Simakov O."/>
            <person name="Marletaz F."/>
            <person name="Cho S.J."/>
            <person name="Edsinger-Gonzales E."/>
            <person name="Havlak P."/>
            <person name="Hellsten U."/>
            <person name="Kuo D.H."/>
            <person name="Larsson T."/>
            <person name="Lv J."/>
            <person name="Arendt D."/>
            <person name="Savage R."/>
            <person name="Osoegawa K."/>
            <person name="de Jong P."/>
            <person name="Grimwood J."/>
            <person name="Chapman J.A."/>
            <person name="Shapiro H."/>
            <person name="Aerts A."/>
            <person name="Otillar R.P."/>
            <person name="Terry A.Y."/>
            <person name="Boore J.L."/>
            <person name="Grigoriev I.V."/>
            <person name="Lindberg D.R."/>
            <person name="Seaver E.C."/>
            <person name="Weisblat D.A."/>
            <person name="Putnam N.H."/>
            <person name="Rokhsar D.S."/>
        </authorList>
    </citation>
    <scope>NUCLEOTIDE SEQUENCE</scope>
</reference>
<dbReference type="EnsemblMetazoa" id="HelroT160984">
    <property type="protein sequence ID" value="HelroP160984"/>
    <property type="gene ID" value="HelroG160984"/>
</dbReference>
<sequence>MRSLAVFLMCLATTNAMIAVPDGFQLAEKSWPELKDKKMLDVKQAILKDMPNIGFREFPVDASKYSEEFWYNEVKLVYDKSNNVVEVPAYWGIEPNFELVSPVIGQAYNKVVDSFGTEMPKLKVCVYKNNKEIFSTDAAVKNYARLDVDDDNKREIILTMKNNLLHLTGRSEANASELCTCMLMSSLRKVPQRGNPTIEKVGTDVKEPMHWGLSEDSKMLRELGLNYNIKNKLDDVKEAILKDMPNVCAYRNNQEIFSTSATVEDYARPDVDIYDKAQQFFDHDLLDLKLFYKYLKSTNEYESSPTSTKILILNNTSHQFQIASKYCHIYVIRKQNSVLYNFSNNN</sequence>
<dbReference type="Pfam" id="PF00280">
    <property type="entry name" value="potato_inhibit"/>
    <property type="match status" value="1"/>
</dbReference>
<reference evidence="6" key="3">
    <citation type="submission" date="2015-06" db="UniProtKB">
        <authorList>
            <consortium name="EnsemblMetazoa"/>
        </authorList>
    </citation>
    <scope>IDENTIFICATION</scope>
</reference>